<comment type="caution">
    <text evidence="2">The sequence shown here is derived from an EMBL/GenBank/DDBJ whole genome shotgun (WGS) entry which is preliminary data.</text>
</comment>
<sequence length="163" mass="17654">MNSVTPGGRSWRRKVAVIKEGLRELNNQLALFNHQVSAKVALKPVDFDCLELLNLNGPLSPSALAKHAGLHPATMTGVLDRLQRAGWVTRDRPADATDRRAVVVSVTGDRDGEMYRHLAGMNSRMDDLCAGYSEAELDLIADFLRRTTEAGKGAAEDLAGESG</sequence>
<dbReference type="EMBL" id="NMQU01000032">
    <property type="protein sequence ID" value="OXM51653.1"/>
    <property type="molecule type" value="Genomic_DNA"/>
</dbReference>
<dbReference type="InterPro" id="IPR000835">
    <property type="entry name" value="HTH_MarR-typ"/>
</dbReference>
<dbReference type="Pfam" id="PF01047">
    <property type="entry name" value="MarR"/>
    <property type="match status" value="1"/>
</dbReference>
<dbReference type="InterPro" id="IPR039422">
    <property type="entry name" value="MarR/SlyA-like"/>
</dbReference>
<evidence type="ECO:0000259" key="1">
    <source>
        <dbReference type="PROSITE" id="PS50995"/>
    </source>
</evidence>
<evidence type="ECO:0000313" key="3">
    <source>
        <dbReference type="Proteomes" id="UP000215563"/>
    </source>
</evidence>
<dbReference type="PANTHER" id="PTHR33164">
    <property type="entry name" value="TRANSCRIPTIONAL REGULATOR, MARR FAMILY"/>
    <property type="match status" value="1"/>
</dbReference>
<dbReference type="RefSeq" id="WP_026466816.1">
    <property type="nucleotide sequence ID" value="NZ_KB913032.1"/>
</dbReference>
<keyword evidence="3" id="KW-1185">Reference proteome</keyword>
<feature type="domain" description="HTH marR-type" evidence="1">
    <location>
        <begin position="15"/>
        <end position="149"/>
    </location>
</feature>
<dbReference type="GO" id="GO:0003700">
    <property type="term" value="F:DNA-binding transcription factor activity"/>
    <property type="evidence" value="ECO:0007669"/>
    <property type="project" value="InterPro"/>
</dbReference>
<dbReference type="OrthoDB" id="3173926at2"/>
<dbReference type="PANTHER" id="PTHR33164:SF106">
    <property type="entry name" value="TRANSCRIPTIONAL REGULATORY PROTEIN"/>
    <property type="match status" value="1"/>
</dbReference>
<dbReference type="AlphaFoldDB" id="A0A229RYA5"/>
<dbReference type="PROSITE" id="PS50995">
    <property type="entry name" value="HTH_MARR_2"/>
    <property type="match status" value="1"/>
</dbReference>
<protein>
    <submittedName>
        <fullName evidence="2">MarR family transcriptional regulator</fullName>
    </submittedName>
</protein>
<dbReference type="Proteomes" id="UP000215563">
    <property type="component" value="Unassembled WGS sequence"/>
</dbReference>
<dbReference type="SMART" id="SM00347">
    <property type="entry name" value="HTH_MARR"/>
    <property type="match status" value="1"/>
</dbReference>
<reference evidence="2 3" key="1">
    <citation type="submission" date="2017-07" db="EMBL/GenBank/DDBJ databases">
        <title>Amycolatopsis alba DSM 44262 Genome sequencing and assembly.</title>
        <authorList>
            <person name="Kaur N."/>
            <person name="Mayilraj S."/>
        </authorList>
    </citation>
    <scope>NUCLEOTIDE SEQUENCE [LARGE SCALE GENOMIC DNA]</scope>
    <source>
        <strain evidence="2 3">DSM 44262</strain>
    </source>
</reference>
<accession>A0A229RYA5</accession>
<proteinExistence type="predicted"/>
<dbReference type="CDD" id="cd00090">
    <property type="entry name" value="HTH_ARSR"/>
    <property type="match status" value="1"/>
</dbReference>
<organism evidence="2 3">
    <name type="scientific">Amycolatopsis alba DSM 44262</name>
    <dbReference type="NCBI Taxonomy" id="1125972"/>
    <lineage>
        <taxon>Bacteria</taxon>
        <taxon>Bacillati</taxon>
        <taxon>Actinomycetota</taxon>
        <taxon>Actinomycetes</taxon>
        <taxon>Pseudonocardiales</taxon>
        <taxon>Pseudonocardiaceae</taxon>
        <taxon>Amycolatopsis</taxon>
    </lineage>
</organism>
<evidence type="ECO:0000313" key="2">
    <source>
        <dbReference type="EMBL" id="OXM51653.1"/>
    </source>
</evidence>
<gene>
    <name evidence="2" type="ORF">CFP75_12815</name>
</gene>
<dbReference type="GO" id="GO:0006950">
    <property type="term" value="P:response to stress"/>
    <property type="evidence" value="ECO:0007669"/>
    <property type="project" value="TreeGrafter"/>
</dbReference>
<dbReference type="Gene3D" id="1.10.10.10">
    <property type="entry name" value="Winged helix-like DNA-binding domain superfamily/Winged helix DNA-binding domain"/>
    <property type="match status" value="1"/>
</dbReference>
<dbReference type="InterPro" id="IPR036388">
    <property type="entry name" value="WH-like_DNA-bd_sf"/>
</dbReference>
<dbReference type="SUPFAM" id="SSF46785">
    <property type="entry name" value="Winged helix' DNA-binding domain"/>
    <property type="match status" value="1"/>
</dbReference>
<name>A0A229RYA5_AMYAL</name>
<dbReference type="InterPro" id="IPR011991">
    <property type="entry name" value="ArsR-like_HTH"/>
</dbReference>
<dbReference type="InterPro" id="IPR036390">
    <property type="entry name" value="WH_DNA-bd_sf"/>
</dbReference>
<dbReference type="PRINTS" id="PR00598">
    <property type="entry name" value="HTHMARR"/>
</dbReference>